<dbReference type="HAMAP" id="MF_02126">
    <property type="entry name" value="RF_methyltr_PrmC"/>
    <property type="match status" value="1"/>
</dbReference>
<evidence type="ECO:0000259" key="7">
    <source>
        <dbReference type="Pfam" id="PF17827"/>
    </source>
</evidence>
<dbReference type="Pfam" id="PF17827">
    <property type="entry name" value="PrmC_N"/>
    <property type="match status" value="1"/>
</dbReference>
<keyword evidence="9" id="KW-1185">Reference proteome</keyword>
<keyword evidence="2 5" id="KW-0808">Transferase</keyword>
<comment type="caution">
    <text evidence="5">Lacks conserved residue(s) required for the propagation of feature annotation.</text>
</comment>
<dbReference type="Gene3D" id="1.10.8.10">
    <property type="entry name" value="DNA helicase RuvA subunit, C-terminal domain"/>
    <property type="match status" value="1"/>
</dbReference>
<organism evidence="8 9">
    <name type="scientific">Ktedonospora formicarum</name>
    <dbReference type="NCBI Taxonomy" id="2778364"/>
    <lineage>
        <taxon>Bacteria</taxon>
        <taxon>Bacillati</taxon>
        <taxon>Chloroflexota</taxon>
        <taxon>Ktedonobacteria</taxon>
        <taxon>Ktedonobacterales</taxon>
        <taxon>Ktedonobacteraceae</taxon>
        <taxon>Ktedonospora</taxon>
    </lineage>
</organism>
<evidence type="ECO:0000256" key="1">
    <source>
        <dbReference type="ARBA" id="ARBA00022603"/>
    </source>
</evidence>
<feature type="domain" description="Methyltransferase small" evidence="6">
    <location>
        <begin position="116"/>
        <end position="199"/>
    </location>
</feature>
<dbReference type="InterPro" id="IPR007848">
    <property type="entry name" value="Small_mtfrase_dom"/>
</dbReference>
<evidence type="ECO:0000256" key="2">
    <source>
        <dbReference type="ARBA" id="ARBA00022679"/>
    </source>
</evidence>
<feature type="domain" description="Release factor glutamine methyltransferase N-terminal" evidence="7">
    <location>
        <begin position="6"/>
        <end position="79"/>
    </location>
</feature>
<dbReference type="CDD" id="cd02440">
    <property type="entry name" value="AdoMet_MTases"/>
    <property type="match status" value="1"/>
</dbReference>
<dbReference type="PANTHER" id="PTHR18895:SF74">
    <property type="entry name" value="MTRF1L RELEASE FACTOR GLUTAMINE METHYLTRANSFERASE"/>
    <property type="match status" value="1"/>
</dbReference>
<reference evidence="8" key="1">
    <citation type="submission" date="2020-10" db="EMBL/GenBank/DDBJ databases">
        <title>Taxonomic study of unclassified bacteria belonging to the class Ktedonobacteria.</title>
        <authorList>
            <person name="Yabe S."/>
            <person name="Wang C.M."/>
            <person name="Zheng Y."/>
            <person name="Sakai Y."/>
            <person name="Cavaletti L."/>
            <person name="Monciardini P."/>
            <person name="Donadio S."/>
        </authorList>
    </citation>
    <scope>NUCLEOTIDE SEQUENCE</scope>
    <source>
        <strain evidence="8">SOSP1-1</strain>
    </source>
</reference>
<protein>
    <recommendedName>
        <fullName evidence="5">Release factor glutamine methyltransferase</fullName>
        <shortName evidence="5">RF MTase</shortName>
        <ecNumber evidence="5">2.1.1.297</ecNumber>
    </recommendedName>
    <alternativeName>
        <fullName evidence="5">N5-glutamine methyltransferase PrmC</fullName>
    </alternativeName>
    <alternativeName>
        <fullName evidence="5">Protein-(glutamine-N5) MTase PrmC</fullName>
    </alternativeName>
    <alternativeName>
        <fullName evidence="5">Protein-glutamine N-methyltransferase PrmC</fullName>
    </alternativeName>
</protein>
<evidence type="ECO:0000259" key="6">
    <source>
        <dbReference type="Pfam" id="PF05175"/>
    </source>
</evidence>
<dbReference type="AlphaFoldDB" id="A0A8J3HXB2"/>
<dbReference type="Pfam" id="PF05175">
    <property type="entry name" value="MTS"/>
    <property type="match status" value="1"/>
</dbReference>
<dbReference type="InterPro" id="IPR040758">
    <property type="entry name" value="PrmC_N"/>
</dbReference>
<dbReference type="RefSeq" id="WP_220194306.1">
    <property type="nucleotide sequence ID" value="NZ_BNJF01000001.1"/>
</dbReference>
<evidence type="ECO:0000256" key="3">
    <source>
        <dbReference type="ARBA" id="ARBA00022691"/>
    </source>
</evidence>
<comment type="caution">
    <text evidence="8">The sequence shown here is derived from an EMBL/GenBank/DDBJ whole genome shotgun (WGS) entry which is preliminary data.</text>
</comment>
<dbReference type="NCBIfam" id="TIGR03534">
    <property type="entry name" value="RF_mod_PrmC"/>
    <property type="match status" value="1"/>
</dbReference>
<dbReference type="EMBL" id="BNJF01000001">
    <property type="protein sequence ID" value="GHO44946.1"/>
    <property type="molecule type" value="Genomic_DNA"/>
</dbReference>
<comment type="function">
    <text evidence="5">Methylates the class 1 translation termination release factors RF1/PrfA and RF2/PrfB on the glutamine residue of the universally conserved GGQ motif.</text>
</comment>
<evidence type="ECO:0000313" key="8">
    <source>
        <dbReference type="EMBL" id="GHO44946.1"/>
    </source>
</evidence>
<dbReference type="Proteomes" id="UP000612362">
    <property type="component" value="Unassembled WGS sequence"/>
</dbReference>
<feature type="binding site" evidence="5">
    <location>
        <begin position="128"/>
        <end position="132"/>
    </location>
    <ligand>
        <name>S-adenosyl-L-methionine</name>
        <dbReference type="ChEBI" id="CHEBI:59789"/>
    </ligand>
</feature>
<dbReference type="SUPFAM" id="SSF53335">
    <property type="entry name" value="S-adenosyl-L-methionine-dependent methyltransferases"/>
    <property type="match status" value="1"/>
</dbReference>
<evidence type="ECO:0000256" key="5">
    <source>
        <dbReference type="HAMAP-Rule" id="MF_02126"/>
    </source>
</evidence>
<dbReference type="GO" id="GO:0102559">
    <property type="term" value="F:peptide chain release factor N(5)-glutamine methyltransferase activity"/>
    <property type="evidence" value="ECO:0007669"/>
    <property type="project" value="UniProtKB-EC"/>
</dbReference>
<dbReference type="InterPro" id="IPR050320">
    <property type="entry name" value="N5-glutamine_MTase"/>
</dbReference>
<gene>
    <name evidence="5 8" type="primary">prmC</name>
    <name evidence="8" type="ORF">KSX_31090</name>
</gene>
<dbReference type="NCBIfam" id="TIGR00536">
    <property type="entry name" value="hemK_fam"/>
    <property type="match status" value="1"/>
</dbReference>
<dbReference type="InterPro" id="IPR004556">
    <property type="entry name" value="HemK-like"/>
</dbReference>
<comment type="similarity">
    <text evidence="5">Belongs to the protein N5-glutamine methyltransferase family. PrmC subfamily.</text>
</comment>
<dbReference type="PANTHER" id="PTHR18895">
    <property type="entry name" value="HEMK METHYLTRANSFERASE"/>
    <property type="match status" value="1"/>
</dbReference>
<evidence type="ECO:0000256" key="4">
    <source>
        <dbReference type="ARBA" id="ARBA00048391"/>
    </source>
</evidence>
<keyword evidence="3 5" id="KW-0949">S-adenosyl-L-methionine</keyword>
<dbReference type="InterPro" id="IPR029063">
    <property type="entry name" value="SAM-dependent_MTases_sf"/>
</dbReference>
<evidence type="ECO:0000313" key="9">
    <source>
        <dbReference type="Proteomes" id="UP000612362"/>
    </source>
</evidence>
<dbReference type="Gene3D" id="3.40.50.150">
    <property type="entry name" value="Vaccinia Virus protein VP39"/>
    <property type="match status" value="1"/>
</dbReference>
<keyword evidence="1 5" id="KW-0489">Methyltransferase</keyword>
<proteinExistence type="inferred from homology"/>
<sequence>MTTIREALLRGTQRLRGESEHAQGSERLDAQILLGHVLDEPRTTLYAYPERELSAEDEERFMALIERRVRHEPVAYLVGQKEFYGREFFVDARVLIPRPETELLIETALTEIRSRLDAGQTPLVADIGAGSGIIPITLALEEPRLPLLYACDISPEALEVALINCQRHGVEERVTLRQGDLLQALPHPVDILVANLPYVGTDELPQMAPDVSEYEPHLALFSGPEGLGLLTRLCYQMSERAMLKPGGLCVLEIGYLQQEPLTNLLRTLWAQATITCIRDYAGWDRLLCIRLS</sequence>
<accession>A0A8J3HXB2</accession>
<comment type="catalytic activity">
    <reaction evidence="4 5">
        <text>L-glutaminyl-[peptide chain release factor] + S-adenosyl-L-methionine = N(5)-methyl-L-glutaminyl-[peptide chain release factor] + S-adenosyl-L-homocysteine + H(+)</text>
        <dbReference type="Rhea" id="RHEA:42896"/>
        <dbReference type="Rhea" id="RHEA-COMP:10271"/>
        <dbReference type="Rhea" id="RHEA-COMP:10272"/>
        <dbReference type="ChEBI" id="CHEBI:15378"/>
        <dbReference type="ChEBI" id="CHEBI:30011"/>
        <dbReference type="ChEBI" id="CHEBI:57856"/>
        <dbReference type="ChEBI" id="CHEBI:59789"/>
        <dbReference type="ChEBI" id="CHEBI:61891"/>
        <dbReference type="EC" id="2.1.1.297"/>
    </reaction>
</comment>
<dbReference type="EC" id="2.1.1.297" evidence="5"/>
<dbReference type="GO" id="GO:0032259">
    <property type="term" value="P:methylation"/>
    <property type="evidence" value="ECO:0007669"/>
    <property type="project" value="UniProtKB-KW"/>
</dbReference>
<feature type="binding site" evidence="5">
    <location>
        <position position="195"/>
    </location>
    <ligand>
        <name>S-adenosyl-L-methionine</name>
        <dbReference type="ChEBI" id="CHEBI:59789"/>
    </ligand>
</feature>
<name>A0A8J3HXB2_9CHLR</name>
<dbReference type="InterPro" id="IPR019874">
    <property type="entry name" value="RF_methyltr_PrmC"/>
</dbReference>
<feature type="binding site" evidence="5">
    <location>
        <position position="152"/>
    </location>
    <ligand>
        <name>S-adenosyl-L-methionine</name>
        <dbReference type="ChEBI" id="CHEBI:59789"/>
    </ligand>
</feature>